<evidence type="ECO:0000256" key="1">
    <source>
        <dbReference type="SAM" id="Phobius"/>
    </source>
</evidence>
<feature type="transmembrane region" description="Helical" evidence="1">
    <location>
        <begin position="236"/>
        <end position="256"/>
    </location>
</feature>
<evidence type="ECO:0008006" key="4">
    <source>
        <dbReference type="Google" id="ProtNLM"/>
    </source>
</evidence>
<keyword evidence="1" id="KW-0812">Transmembrane</keyword>
<dbReference type="InterPro" id="IPR049576">
    <property type="entry name" value="HDC-like"/>
</dbReference>
<name>A0A429ZWF7_9ENTE</name>
<dbReference type="RefSeq" id="WP_126778102.1">
    <property type="nucleotide sequence ID" value="NZ_NGJU01000001.1"/>
</dbReference>
<feature type="transmembrane region" description="Helical" evidence="1">
    <location>
        <begin position="58"/>
        <end position="78"/>
    </location>
</feature>
<feature type="transmembrane region" description="Helical" evidence="1">
    <location>
        <begin position="327"/>
        <end position="348"/>
    </location>
</feature>
<dbReference type="Proteomes" id="UP000287239">
    <property type="component" value="Unassembled WGS sequence"/>
</dbReference>
<dbReference type="EMBL" id="NGJU01000001">
    <property type="protein sequence ID" value="RST97976.1"/>
    <property type="molecule type" value="Genomic_DNA"/>
</dbReference>
<dbReference type="OrthoDB" id="3243277at2"/>
<evidence type="ECO:0000313" key="3">
    <source>
        <dbReference type="Proteomes" id="UP000287239"/>
    </source>
</evidence>
<keyword evidence="3" id="KW-1185">Reference proteome</keyword>
<evidence type="ECO:0000313" key="2">
    <source>
        <dbReference type="EMBL" id="RST97976.1"/>
    </source>
</evidence>
<keyword evidence="1" id="KW-0472">Membrane</keyword>
<sequence>MSLLVAFMSIAVILVIGELVSTKTNAWIPSVFVSGVLFLIGFWTVLPDDLMETAGISPALSTLFVYLLITNIGTMLSLDELKQQWKYVIICLVAMVGAIVVIFGFGLLFADYNTVIVGTPPLLGGIVSALLMSEAASNAGLMDLSVLAIVIYVMQGFAGYPLTSIVLKKEGKLTLALHRQGKWHKSAGVTSGANVPEADIKLFKFIPKEMDTASFTLLRIAFVAFLAVQFCQLIDPLVSISSFVMCLAFGVIARYVGFLEKAPLTKANSYGFAILVLMAFIFDGLKRATPTMLIDLIVPMLVIIVSGVIGLYLFSWVAAKVLKISPYMAFATSLTALYGFPADYILTLEVVKSLTDDPEEQEVLKDHMLPPMLVGGFVTVTIVSVVLAGIFVQLIR</sequence>
<feature type="transmembrane region" description="Helical" evidence="1">
    <location>
        <begin position="368"/>
        <end position="392"/>
    </location>
</feature>
<reference evidence="2 3" key="1">
    <citation type="submission" date="2017-05" db="EMBL/GenBank/DDBJ databases">
        <title>Vagococcus spp. assemblies.</title>
        <authorList>
            <person name="Gulvik C.A."/>
        </authorList>
    </citation>
    <scope>NUCLEOTIDE SEQUENCE [LARGE SCALE GENOMIC DNA]</scope>
    <source>
        <strain evidence="2 3">NCFB 2777</strain>
    </source>
</reference>
<dbReference type="AlphaFoldDB" id="A0A429ZWF7"/>
<feature type="transmembrane region" description="Helical" evidence="1">
    <location>
        <begin position="268"/>
        <end position="285"/>
    </location>
</feature>
<accession>A0A429ZWF7</accession>
<gene>
    <name evidence="2" type="ORF">CBF35_01400</name>
</gene>
<organism evidence="2 3">
    <name type="scientific">Vagococcus salmoninarum</name>
    <dbReference type="NCBI Taxonomy" id="2739"/>
    <lineage>
        <taxon>Bacteria</taxon>
        <taxon>Bacillati</taxon>
        <taxon>Bacillota</taxon>
        <taxon>Bacilli</taxon>
        <taxon>Lactobacillales</taxon>
        <taxon>Enterococcaceae</taxon>
        <taxon>Vagococcus</taxon>
    </lineage>
</organism>
<feature type="transmembrane region" description="Helical" evidence="1">
    <location>
        <begin position="84"/>
        <end position="108"/>
    </location>
</feature>
<comment type="caution">
    <text evidence="2">The sequence shown here is derived from an EMBL/GenBank/DDBJ whole genome shotgun (WGS) entry which is preliminary data.</text>
</comment>
<feature type="transmembrane region" description="Helical" evidence="1">
    <location>
        <begin position="27"/>
        <end position="46"/>
    </location>
</feature>
<feature type="transmembrane region" description="Helical" evidence="1">
    <location>
        <begin position="144"/>
        <end position="167"/>
    </location>
</feature>
<proteinExistence type="predicted"/>
<feature type="transmembrane region" description="Helical" evidence="1">
    <location>
        <begin position="297"/>
        <end position="315"/>
    </location>
</feature>
<dbReference type="GeneID" id="98567010"/>
<feature type="transmembrane region" description="Helical" evidence="1">
    <location>
        <begin position="115"/>
        <end position="132"/>
    </location>
</feature>
<keyword evidence="1" id="KW-1133">Transmembrane helix</keyword>
<dbReference type="CDD" id="cd21416">
    <property type="entry name" value="HDC_protein"/>
    <property type="match status" value="1"/>
</dbReference>
<protein>
    <recommendedName>
        <fullName evidence="4">Sodium:glutamate symporter</fullName>
    </recommendedName>
</protein>